<dbReference type="Gene3D" id="1.10.10.10">
    <property type="entry name" value="Winged helix-like DNA-binding domain superfamily/Winged helix DNA-binding domain"/>
    <property type="match status" value="1"/>
</dbReference>
<organism evidence="6 7">
    <name type="scientific">Enterococcus camelliae</name>
    <dbReference type="NCBI Taxonomy" id="453959"/>
    <lineage>
        <taxon>Bacteria</taxon>
        <taxon>Bacillati</taxon>
        <taxon>Bacillota</taxon>
        <taxon>Bacilli</taxon>
        <taxon>Lactobacillales</taxon>
        <taxon>Enterococcaceae</taxon>
        <taxon>Enterococcus</taxon>
    </lineage>
</organism>
<dbReference type="Pfam" id="PF01380">
    <property type="entry name" value="SIS"/>
    <property type="match status" value="1"/>
</dbReference>
<evidence type="ECO:0000259" key="5">
    <source>
        <dbReference type="PROSITE" id="PS51464"/>
    </source>
</evidence>
<evidence type="ECO:0000256" key="3">
    <source>
        <dbReference type="ARBA" id="ARBA00023163"/>
    </source>
</evidence>
<sequence length="274" mass="31142">MSIIDQLFVDYANFSAVETKIADYIVQHPQKIPNMTIAELAEESQVSEASISRFCRKLNLVGFHALKIEMAQVTLPKTDNKGNLSAYQQRLAHIQTNKLAEVEQTFQQLSEETVTLVLEKFRTASRIVFLAYGNTIPVAMDAAYRFNQIGISASAFDIWDTAAAYLLTMTPDDLVVIISNSGETRPLIQAARYCQEQQLFLIALTNNRQSPIATLANLHITTATRERLFQKDYYFSRISAMLVMETFFLLLAFEDPNRLESIRRHEQMISDSKI</sequence>
<protein>
    <submittedName>
        <fullName evidence="6">MurR/RpiR family transcriptional regulator</fullName>
    </submittedName>
</protein>
<dbReference type="PANTHER" id="PTHR30514:SF1">
    <property type="entry name" value="HTH-TYPE TRANSCRIPTIONAL REGULATOR HEXR-RELATED"/>
    <property type="match status" value="1"/>
</dbReference>
<dbReference type="InterPro" id="IPR009057">
    <property type="entry name" value="Homeodomain-like_sf"/>
</dbReference>
<dbReference type="InterPro" id="IPR036388">
    <property type="entry name" value="WH-like_DNA-bd_sf"/>
</dbReference>
<evidence type="ECO:0000256" key="1">
    <source>
        <dbReference type="ARBA" id="ARBA00023015"/>
    </source>
</evidence>
<dbReference type="InterPro" id="IPR000281">
    <property type="entry name" value="HTH_RpiR"/>
</dbReference>
<dbReference type="EMBL" id="JBHUMO010000001">
    <property type="protein sequence ID" value="MFD2727878.1"/>
    <property type="molecule type" value="Genomic_DNA"/>
</dbReference>
<gene>
    <name evidence="6" type="ORF">ACFSR0_00275</name>
</gene>
<dbReference type="PROSITE" id="PS00356">
    <property type="entry name" value="HTH_LACI_1"/>
    <property type="match status" value="1"/>
</dbReference>
<keyword evidence="7" id="KW-1185">Reference proteome</keyword>
<keyword evidence="2" id="KW-0238">DNA-binding</keyword>
<dbReference type="PANTHER" id="PTHR30514">
    <property type="entry name" value="GLUCOKINASE"/>
    <property type="match status" value="1"/>
</dbReference>
<dbReference type="PROSITE" id="PS51071">
    <property type="entry name" value="HTH_RPIR"/>
    <property type="match status" value="1"/>
</dbReference>
<evidence type="ECO:0000256" key="2">
    <source>
        <dbReference type="ARBA" id="ARBA00023125"/>
    </source>
</evidence>
<dbReference type="RefSeq" id="WP_379978737.1">
    <property type="nucleotide sequence ID" value="NZ_JBHUMO010000001.1"/>
</dbReference>
<name>A0ABW5TH25_9ENTE</name>
<dbReference type="SUPFAM" id="SSF46689">
    <property type="entry name" value="Homeodomain-like"/>
    <property type="match status" value="1"/>
</dbReference>
<dbReference type="Proteomes" id="UP001597427">
    <property type="component" value="Unassembled WGS sequence"/>
</dbReference>
<feature type="domain" description="HTH rpiR-type" evidence="4">
    <location>
        <begin position="1"/>
        <end position="77"/>
    </location>
</feature>
<evidence type="ECO:0000313" key="6">
    <source>
        <dbReference type="EMBL" id="MFD2727878.1"/>
    </source>
</evidence>
<dbReference type="CDD" id="cd05013">
    <property type="entry name" value="SIS_RpiR"/>
    <property type="match status" value="1"/>
</dbReference>
<dbReference type="InterPro" id="IPR046348">
    <property type="entry name" value="SIS_dom_sf"/>
</dbReference>
<proteinExistence type="predicted"/>
<feature type="domain" description="SIS" evidence="5">
    <location>
        <begin position="117"/>
        <end position="257"/>
    </location>
</feature>
<evidence type="ECO:0000259" key="4">
    <source>
        <dbReference type="PROSITE" id="PS51071"/>
    </source>
</evidence>
<dbReference type="InterPro" id="IPR047640">
    <property type="entry name" value="RpiR-like"/>
</dbReference>
<dbReference type="Pfam" id="PF01418">
    <property type="entry name" value="HTH_6"/>
    <property type="match status" value="1"/>
</dbReference>
<dbReference type="PROSITE" id="PS51464">
    <property type="entry name" value="SIS"/>
    <property type="match status" value="1"/>
</dbReference>
<accession>A0ABW5TH25</accession>
<dbReference type="InterPro" id="IPR035472">
    <property type="entry name" value="RpiR-like_SIS"/>
</dbReference>
<evidence type="ECO:0000313" key="7">
    <source>
        <dbReference type="Proteomes" id="UP001597427"/>
    </source>
</evidence>
<dbReference type="SUPFAM" id="SSF53697">
    <property type="entry name" value="SIS domain"/>
    <property type="match status" value="1"/>
</dbReference>
<dbReference type="Gene3D" id="3.40.50.10490">
    <property type="entry name" value="Glucose-6-phosphate isomerase like protein, domain 1"/>
    <property type="match status" value="1"/>
</dbReference>
<comment type="caution">
    <text evidence="6">The sequence shown here is derived from an EMBL/GenBank/DDBJ whole genome shotgun (WGS) entry which is preliminary data.</text>
</comment>
<keyword evidence="1" id="KW-0805">Transcription regulation</keyword>
<dbReference type="InterPro" id="IPR001347">
    <property type="entry name" value="SIS_dom"/>
</dbReference>
<keyword evidence="3" id="KW-0804">Transcription</keyword>
<reference evidence="7" key="1">
    <citation type="journal article" date="2019" name="Int. J. Syst. Evol. Microbiol.">
        <title>The Global Catalogue of Microorganisms (GCM) 10K type strain sequencing project: providing services to taxonomists for standard genome sequencing and annotation.</title>
        <authorList>
            <consortium name="The Broad Institute Genomics Platform"/>
            <consortium name="The Broad Institute Genome Sequencing Center for Infectious Disease"/>
            <person name="Wu L."/>
            <person name="Ma J."/>
        </authorList>
    </citation>
    <scope>NUCLEOTIDE SEQUENCE [LARGE SCALE GENOMIC DNA]</scope>
    <source>
        <strain evidence="7">TISTR 932</strain>
    </source>
</reference>